<dbReference type="AlphaFoldDB" id="E0XWX7"/>
<organism evidence="1">
    <name type="scientific">uncultured SAR11 cluster bacterium HF0010_09O16</name>
    <dbReference type="NCBI Taxonomy" id="710725"/>
    <lineage>
        <taxon>Bacteria</taxon>
        <taxon>Pseudomonadati</taxon>
        <taxon>Pseudomonadota</taxon>
        <taxon>Alphaproteobacteria</taxon>
        <taxon>Candidatus Pelagibacterales</taxon>
        <taxon>environmental samples</taxon>
    </lineage>
</organism>
<accession>E0XWX7</accession>
<sequence>MIKYKLICKNCDFSFDSWFASSKEYEKLKSKNFLNCHKCNSQKVEKTLMAPQLINRNSIDNFEKKNTKLNEIKNKIKEYQKFIKSNFDYVGENFAYEARSLHYNKKNKKKGIYGSATKNEIQELKEEGVEAEMIPWIEDKSN</sequence>
<proteinExistence type="predicted"/>
<dbReference type="PIRSF" id="PIRSF032131">
    <property type="entry name" value="UCP032131"/>
    <property type="match status" value="1"/>
</dbReference>
<evidence type="ECO:0000313" key="1">
    <source>
        <dbReference type="EMBL" id="ADI18918.1"/>
    </source>
</evidence>
<dbReference type="Pfam" id="PF06676">
    <property type="entry name" value="DUF1178"/>
    <property type="match status" value="1"/>
</dbReference>
<dbReference type="InterPro" id="IPR009562">
    <property type="entry name" value="DUF1178"/>
</dbReference>
<reference evidence="1" key="1">
    <citation type="journal article" date="2011" name="Environ. Microbiol.">
        <title>Time-series analyses of Monterey Bay coastal microbial picoplankton using a 'genome proxy' microarray.</title>
        <authorList>
            <person name="Rich V.I."/>
            <person name="Pham V.D."/>
            <person name="Eppley J."/>
            <person name="Shi Y."/>
            <person name="DeLong E.F."/>
        </authorList>
    </citation>
    <scope>NUCLEOTIDE SEQUENCE</scope>
</reference>
<dbReference type="EMBL" id="GU474904">
    <property type="protein sequence ID" value="ADI18918.1"/>
    <property type="molecule type" value="Genomic_DNA"/>
</dbReference>
<protein>
    <submittedName>
        <fullName evidence="1">Uncharacterized protein conserved in bacteria</fullName>
    </submittedName>
</protein>
<name>E0XWX7_9PROT</name>